<dbReference type="RefSeq" id="WP_014178212.1">
    <property type="nucleotide sequence ID" value="NC_016582.1"/>
</dbReference>
<accession>D7CCL7</accession>
<dbReference type="AlphaFoldDB" id="D7CCL7"/>
<evidence type="ECO:0000313" key="2">
    <source>
        <dbReference type="EMBL" id="ADI08748.1"/>
    </source>
</evidence>
<feature type="compositionally biased region" description="Basic and acidic residues" evidence="1">
    <location>
        <begin position="194"/>
        <end position="206"/>
    </location>
</feature>
<dbReference type="KEGG" id="sbh:SBI_05628"/>
<dbReference type="EMBL" id="CP002047">
    <property type="protein sequence ID" value="ADI08748.1"/>
    <property type="molecule type" value="Genomic_DNA"/>
</dbReference>
<name>D7CCL7_STRBB</name>
<dbReference type="STRING" id="749414.SBI_05628"/>
<keyword evidence="3" id="KW-1185">Reference proteome</keyword>
<dbReference type="InterPro" id="IPR014942">
    <property type="entry name" value="AbiEii"/>
</dbReference>
<feature type="region of interest" description="Disordered" evidence="1">
    <location>
        <begin position="180"/>
        <end position="206"/>
    </location>
</feature>
<reference evidence="2 3" key="1">
    <citation type="journal article" date="2010" name="J. Bacteriol.">
        <title>Genome sequence of the milbemycin-producing bacterium Streptomyces bingchenggensis.</title>
        <authorList>
            <person name="Wang X.J."/>
            <person name="Yan Y.J."/>
            <person name="Zhang B."/>
            <person name="An J."/>
            <person name="Wang J.J."/>
            <person name="Tian J."/>
            <person name="Jiang L."/>
            <person name="Chen Y.H."/>
            <person name="Huang S.X."/>
            <person name="Yin M."/>
            <person name="Zhang J."/>
            <person name="Gao A.L."/>
            <person name="Liu C.X."/>
            <person name="Zhu Z.X."/>
            <person name="Xiang W.S."/>
        </authorList>
    </citation>
    <scope>NUCLEOTIDE SEQUENCE [LARGE SCALE GENOMIC DNA]</scope>
    <source>
        <strain evidence="2 3">BCW-1</strain>
    </source>
</reference>
<dbReference type="Pfam" id="PF08843">
    <property type="entry name" value="AbiEii"/>
    <property type="match status" value="1"/>
</dbReference>
<dbReference type="Proteomes" id="UP000000377">
    <property type="component" value="Chromosome"/>
</dbReference>
<dbReference type="PATRIC" id="fig|749414.3.peg.5807"/>
<protein>
    <submittedName>
        <fullName evidence="2">Uncharacterized protein</fullName>
    </submittedName>
</protein>
<gene>
    <name evidence="2" type="ordered locus">SBI_05628</name>
</gene>
<proteinExistence type="predicted"/>
<dbReference type="eggNOG" id="ENOG5033A88">
    <property type="taxonomic scope" value="Bacteria"/>
</dbReference>
<organism evidence="2 3">
    <name type="scientific">Streptomyces bingchenggensis (strain BCW-1)</name>
    <dbReference type="NCBI Taxonomy" id="749414"/>
    <lineage>
        <taxon>Bacteria</taxon>
        <taxon>Bacillati</taxon>
        <taxon>Actinomycetota</taxon>
        <taxon>Actinomycetes</taxon>
        <taxon>Kitasatosporales</taxon>
        <taxon>Streptomycetaceae</taxon>
        <taxon>Streptomyces</taxon>
    </lineage>
</organism>
<evidence type="ECO:0000313" key="3">
    <source>
        <dbReference type="Proteomes" id="UP000000377"/>
    </source>
</evidence>
<evidence type="ECO:0000256" key="1">
    <source>
        <dbReference type="SAM" id="MobiDB-lite"/>
    </source>
</evidence>
<sequence length="206" mass="22420">MDELHRQLIRIGLDALAKDYGYALAGGCAVQAHHIVNRVSDDVDLFAPFERASREMSQAAERITTAYEAAGYSVEQAHVTPTCTRLNVTDPASGAQSKVELVAEFLHDTPVESDLGPVLHRDDVAAGKTSALFTRAEVRDAIDEKSLITRGLSGPTPRSTVKTPGVLRTPAYMRVSFSASNNTGTLKMRPGTGPRHDRDHRPYDHV</sequence>
<dbReference type="HOGENOM" id="CLU_1331275_0_0_11"/>